<name>A0ABW7JWI6_9NOCA</name>
<dbReference type="EMBL" id="JBIMSN010000180">
    <property type="protein sequence ID" value="MFH5232933.1"/>
    <property type="molecule type" value="Genomic_DNA"/>
</dbReference>
<accession>A0ABW7JWI6</accession>
<keyword evidence="4" id="KW-1185">Reference proteome</keyword>
<evidence type="ECO:0000313" key="2">
    <source>
        <dbReference type="EMBL" id="MFH5232933.1"/>
    </source>
</evidence>
<dbReference type="Proteomes" id="UP001609175">
    <property type="component" value="Unassembled WGS sequence"/>
</dbReference>
<evidence type="ECO:0000313" key="1">
    <source>
        <dbReference type="EMBL" id="MFH5211474.1"/>
    </source>
</evidence>
<dbReference type="Proteomes" id="UP001609219">
    <property type="component" value="Unassembled WGS sequence"/>
</dbReference>
<dbReference type="EMBL" id="JBIMSO010000120">
    <property type="protein sequence ID" value="MFH5211474.1"/>
    <property type="molecule type" value="Genomic_DNA"/>
</dbReference>
<evidence type="ECO:0000313" key="4">
    <source>
        <dbReference type="Proteomes" id="UP001609219"/>
    </source>
</evidence>
<reference evidence="3 4" key="1">
    <citation type="submission" date="2024-10" db="EMBL/GenBank/DDBJ databases">
        <authorList>
            <person name="Riesco R."/>
        </authorList>
    </citation>
    <scope>NUCLEOTIDE SEQUENCE [LARGE SCALE GENOMIC DNA]</scope>
    <source>
        <strain evidence="1 3">NCIMB 15449</strain>
        <strain evidence="2 4">NCIMB 15450</strain>
    </source>
</reference>
<evidence type="ECO:0000313" key="3">
    <source>
        <dbReference type="Proteomes" id="UP001609175"/>
    </source>
</evidence>
<comment type="caution">
    <text evidence="1">The sequence shown here is derived from an EMBL/GenBank/DDBJ whole genome shotgun (WGS) entry which is preliminary data.</text>
</comment>
<proteinExistence type="predicted"/>
<sequence length="248" mass="27558">MTVSESVELVSAVVPSVSSAIGSADWSAGQNVSTSRAAVVEGFPVEGAWVRVIEETGAPLFAGWFSADASRQDGSTVAVVIVSREPMLSMEHEIVNWSGRVRREQVQVLEPVFGAAPVWFTPYVKALHAESRATTETEELALGKAQLAQTLEELRERNQRWVYDLVEDACEWADRNSLCGEFENFMESHQLPGRERSHDVEVEVTARITVSVSARSVEEAEECIDSDDVRSHIENTARFFDFDWHVAE</sequence>
<organism evidence="1 3">
    <name type="scientific">Antrihabitans spumae</name>
    <dbReference type="NCBI Taxonomy" id="3373370"/>
    <lineage>
        <taxon>Bacteria</taxon>
        <taxon>Bacillati</taxon>
        <taxon>Actinomycetota</taxon>
        <taxon>Actinomycetes</taxon>
        <taxon>Mycobacteriales</taxon>
        <taxon>Nocardiaceae</taxon>
        <taxon>Antrihabitans</taxon>
    </lineage>
</organism>
<protein>
    <submittedName>
        <fullName evidence="1">Uncharacterized protein</fullName>
    </submittedName>
</protein>
<gene>
    <name evidence="1" type="ORF">ACHIPZ_25200</name>
    <name evidence="2" type="ORF">ACHIRB_30860</name>
</gene>
<dbReference type="RefSeq" id="WP_395117983.1">
    <property type="nucleotide sequence ID" value="NZ_JBIMSN010000180.1"/>
</dbReference>